<evidence type="ECO:0000313" key="2">
    <source>
        <dbReference type="Proteomes" id="UP000295560"/>
    </source>
</evidence>
<gene>
    <name evidence="1" type="ORF">EV378_3766</name>
</gene>
<accession>A0A4R1HYI3</accession>
<feature type="non-terminal residue" evidence="1">
    <location>
        <position position="52"/>
    </location>
</feature>
<reference evidence="1 2" key="1">
    <citation type="submission" date="2019-03" db="EMBL/GenBank/DDBJ databases">
        <title>Sequencing the genomes of 1000 actinobacteria strains.</title>
        <authorList>
            <person name="Klenk H.-P."/>
        </authorList>
    </citation>
    <scope>NUCLEOTIDE SEQUENCE [LARGE SCALE GENOMIC DNA]</scope>
    <source>
        <strain evidence="1 2">DSM 44969</strain>
    </source>
</reference>
<comment type="caution">
    <text evidence="1">The sequence shown here is derived from an EMBL/GenBank/DDBJ whole genome shotgun (WGS) entry which is preliminary data.</text>
</comment>
<protein>
    <submittedName>
        <fullName evidence="1">Uncharacterized protein</fullName>
    </submittedName>
</protein>
<keyword evidence="2" id="KW-1185">Reference proteome</keyword>
<dbReference type="AlphaFoldDB" id="A0A4R1HYI3"/>
<sequence length="52" mass="5178">MPAVDELLSGTALAERAALALAVPLVAALDVRLIDAADPTAGVFFEVADGVA</sequence>
<dbReference type="Proteomes" id="UP000295560">
    <property type="component" value="Unassembled WGS sequence"/>
</dbReference>
<evidence type="ECO:0000313" key="1">
    <source>
        <dbReference type="EMBL" id="TCK27884.1"/>
    </source>
</evidence>
<name>A0A4R1HYI3_PSEEN</name>
<dbReference type="EMBL" id="SMFZ01000001">
    <property type="protein sequence ID" value="TCK27884.1"/>
    <property type="molecule type" value="Genomic_DNA"/>
</dbReference>
<proteinExistence type="predicted"/>
<organism evidence="1 2">
    <name type="scientific">Pseudonocardia endophytica</name>
    <dbReference type="NCBI Taxonomy" id="401976"/>
    <lineage>
        <taxon>Bacteria</taxon>
        <taxon>Bacillati</taxon>
        <taxon>Actinomycetota</taxon>
        <taxon>Actinomycetes</taxon>
        <taxon>Pseudonocardiales</taxon>
        <taxon>Pseudonocardiaceae</taxon>
        <taxon>Pseudonocardia</taxon>
    </lineage>
</organism>